<sequence length="21" mass="2362">MAIVADKSVIQVSNHNHEKLK</sequence>
<dbReference type="EMBL" id="DS270032">
    <property type="protein sequence ID" value="EFO90915.1"/>
    <property type="molecule type" value="Genomic_DNA"/>
</dbReference>
<keyword evidence="2" id="KW-1185">Reference proteome</keyword>
<proteinExistence type="predicted"/>
<reference evidence="1" key="1">
    <citation type="submission" date="2007-07" db="EMBL/GenBank/DDBJ databases">
        <title>PCAP assembly of the Caenorhabditis remanei genome.</title>
        <authorList>
            <consortium name="The Caenorhabditis remanei Sequencing Consortium"/>
            <person name="Wilson R.K."/>
        </authorList>
    </citation>
    <scope>NUCLEOTIDE SEQUENCE [LARGE SCALE GENOMIC DNA]</scope>
    <source>
        <strain evidence="1">PB4641</strain>
    </source>
</reference>
<name>E3NSS7_CAERE</name>
<gene>
    <name evidence="1" type="ORF">CRE_21677</name>
</gene>
<dbReference type="Proteomes" id="UP000008281">
    <property type="component" value="Unassembled WGS sequence"/>
</dbReference>
<protein>
    <submittedName>
        <fullName evidence="1">Uncharacterized protein</fullName>
    </submittedName>
</protein>
<dbReference type="HOGENOM" id="CLU_3426979_0_0_1"/>
<dbReference type="AlphaFoldDB" id="E3NSS7"/>
<evidence type="ECO:0000313" key="2">
    <source>
        <dbReference type="Proteomes" id="UP000008281"/>
    </source>
</evidence>
<organism evidence="2">
    <name type="scientific">Caenorhabditis remanei</name>
    <name type="common">Caenorhabditis vulgaris</name>
    <dbReference type="NCBI Taxonomy" id="31234"/>
    <lineage>
        <taxon>Eukaryota</taxon>
        <taxon>Metazoa</taxon>
        <taxon>Ecdysozoa</taxon>
        <taxon>Nematoda</taxon>
        <taxon>Chromadorea</taxon>
        <taxon>Rhabditida</taxon>
        <taxon>Rhabditina</taxon>
        <taxon>Rhabditomorpha</taxon>
        <taxon>Rhabditoidea</taxon>
        <taxon>Rhabditidae</taxon>
        <taxon>Peloderinae</taxon>
        <taxon>Caenorhabditis</taxon>
    </lineage>
</organism>
<evidence type="ECO:0000313" key="1">
    <source>
        <dbReference type="EMBL" id="EFO90915.1"/>
    </source>
</evidence>
<accession>E3NSS7</accession>
<dbReference type="InParanoid" id="E3NSS7"/>